<feature type="coiled-coil region" evidence="1">
    <location>
        <begin position="41"/>
        <end position="68"/>
    </location>
</feature>
<proteinExistence type="predicted"/>
<protein>
    <submittedName>
        <fullName evidence="3">Uncharacterized protein</fullName>
    </submittedName>
</protein>
<dbReference type="EMBL" id="CABPSL010000039">
    <property type="protein sequence ID" value="VVE52672.1"/>
    <property type="molecule type" value="Genomic_DNA"/>
</dbReference>
<feature type="signal peptide" evidence="2">
    <location>
        <begin position="1"/>
        <end position="23"/>
    </location>
</feature>
<name>A0A5E4YVZ5_9BURK</name>
<dbReference type="AlphaFoldDB" id="A0A5E4YVZ5"/>
<gene>
    <name evidence="3" type="ORF">PCE31106_04768</name>
</gene>
<evidence type="ECO:0000313" key="4">
    <source>
        <dbReference type="Proteomes" id="UP000384354"/>
    </source>
</evidence>
<keyword evidence="2" id="KW-0732">Signal</keyword>
<keyword evidence="1" id="KW-0175">Coiled coil</keyword>
<evidence type="ECO:0000256" key="1">
    <source>
        <dbReference type="SAM" id="Coils"/>
    </source>
</evidence>
<accession>A0A5E4YVZ5</accession>
<reference evidence="3 4" key="1">
    <citation type="submission" date="2019-08" db="EMBL/GenBank/DDBJ databases">
        <authorList>
            <person name="Peeters C."/>
        </authorList>
    </citation>
    <scope>NUCLEOTIDE SEQUENCE [LARGE SCALE GENOMIC DNA]</scope>
    <source>
        <strain evidence="3 4">LMG 31106</strain>
    </source>
</reference>
<dbReference type="RefSeq" id="WP_150564886.1">
    <property type="nucleotide sequence ID" value="NZ_CABPSL010000039.1"/>
</dbReference>
<feature type="chain" id="PRO_5023143754" evidence="2">
    <location>
        <begin position="24"/>
        <end position="170"/>
    </location>
</feature>
<dbReference type="OrthoDB" id="8929854at2"/>
<sequence length="170" mass="18784">MKKIVAAVIAGIALSSSMSPAIASADTGSSKKATAAQAPSTVEFDKKLAQAQEQMNTMRAQMDQIRQTQDPQERQRLLQQHWATMQSTMSAMDDLWGPSMMGRGMMGPGGMMGGAGGGWGHMGGYYSKLTPEQLRQHQYMNDQYLNMQQQMMNNMMLNQQYWMGPPAPIK</sequence>
<evidence type="ECO:0000256" key="2">
    <source>
        <dbReference type="SAM" id="SignalP"/>
    </source>
</evidence>
<organism evidence="3 4">
    <name type="scientific">Pandoraea cepalis</name>
    <dbReference type="NCBI Taxonomy" id="2508294"/>
    <lineage>
        <taxon>Bacteria</taxon>
        <taxon>Pseudomonadati</taxon>
        <taxon>Pseudomonadota</taxon>
        <taxon>Betaproteobacteria</taxon>
        <taxon>Burkholderiales</taxon>
        <taxon>Burkholderiaceae</taxon>
        <taxon>Pandoraea</taxon>
    </lineage>
</organism>
<evidence type="ECO:0000313" key="3">
    <source>
        <dbReference type="EMBL" id="VVE52672.1"/>
    </source>
</evidence>
<dbReference type="Proteomes" id="UP000384354">
    <property type="component" value="Unassembled WGS sequence"/>
</dbReference>